<feature type="compositionally biased region" description="Polar residues" evidence="9">
    <location>
        <begin position="911"/>
        <end position="923"/>
    </location>
</feature>
<evidence type="ECO:0000256" key="6">
    <source>
        <dbReference type="ARBA" id="ARBA00023016"/>
    </source>
</evidence>
<dbReference type="OrthoDB" id="21629at2759"/>
<feature type="region of interest" description="Disordered" evidence="9">
    <location>
        <begin position="410"/>
        <end position="483"/>
    </location>
</feature>
<comment type="function">
    <text evidence="1 8">May act as a negative regulator of salt tolerance.</text>
</comment>
<evidence type="ECO:0000313" key="10">
    <source>
        <dbReference type="EMBL" id="PTD07453.1"/>
    </source>
</evidence>
<dbReference type="EMBL" id="PVEM01000006">
    <property type="protein sequence ID" value="PTD07453.1"/>
    <property type="molecule type" value="Genomic_DNA"/>
</dbReference>
<evidence type="ECO:0000256" key="8">
    <source>
        <dbReference type="RuleBase" id="RU049441"/>
    </source>
</evidence>
<sequence length="1200" mass="133159">MPANNQRPATQTPVSPRNTAKYTNKDGSKFITVPKGTPSESSLPPTPTSAKPNGPPLDASNVDDGPAPAINRKKQKRRQKAAAKAAAQQAANGHNDHASGRSTAGSSLPGRGPADHEEVESDDENEYVLASELTEPTTNGHPPSDSRSKKNRKKKKKGTNADPTSPIPEALEHEPQPNLSQGAGMSRDKIWSTSNQEERERIKAFWLGLGEDERKSLVKVEKDAVLKKMKEQQKHTCSCTVCGRKRTAIEEELEGLYDAYYLELEQFANQGEGPPMLPSARDFALRRGLPSSYTNRPPSRGRIVEQLGDEEDDEEEDELEEVYSEDEVEDDDYSDDEPPEEYQTSHERDVADFLTFGNSLQVKGTQLLESLLRRYGNMDLGGILTVADDLLKNDGKRFIEMMEQLAERRMAREEDAREHFSRGYGHPNGLYSNNPHNHPPPEEDEYDEEEDEEEDYDDSQDEEYEEEEVYSNPSVMPSQSHTECCCQDQMTEEQRMEEGRRMFQIFAARMFEQRVLSAYKEKVAKERQQRLLEEIEAEDRESELKKAKKAKDAQKKKDKAAQKKQALAEEKARKEAEKAAADAARLEAERQRVAEQKARAEEKRKQKEAQKKAEEEARLRKEAERQRRLHEQREKQAEQERKARETKEKEKKLKEEQRQRDKEAREQKEREAQERKDKQERDKRDKEARAAKAQKDAQAAREAKEKLREEKAAAQKAASHASQPIQIPKRPSQHSAPIPAVLPQHTSNPASYASPKIPVVTPVLSKAPTPIRPRTTSQQQDVALPVLANWASAMEAQARSILTRFRLQTDTQGCLDTLLSRYPRWECNRPRISPSPTPPGFANRMPHEAIFSGFRHSPGAMMPPPGINGPPGRGFSVPLPPGFTQPIGDQFDMGGFPMPTDLPPPTHHRQSSLQFDTPLTPSQPIGRPAPIGRPGSLSQSRASDDQDDETAHLGSRALLEDDEPLAAEVNPGSLRNQPPGPRGDFTTSPFLPSAFPLAHNPWGPPAIGGHPLPPPGFNNPGWGAPSVPPGFGMTSPIAGMSSIRAPAQPRYVTVRAMLCQACKELASSGDPEGYIDIASLKSRIDAMSGDHSISELDLLNLCETEGSPSNGGGTFDIRRDAGGPGKHTVRWEPDLSDGFGTPYRAVGAPGEIGSPLVGHAALRGDCRTTLGGVGQVNRLATTPCPLEIWCVTAARWGNRE</sequence>
<feature type="compositionally biased region" description="Acidic residues" evidence="9">
    <location>
        <begin position="307"/>
        <end position="340"/>
    </location>
</feature>
<keyword evidence="5 8" id="KW-0963">Cytoplasm</keyword>
<evidence type="ECO:0000256" key="1">
    <source>
        <dbReference type="ARBA" id="ARBA00002545"/>
    </source>
</evidence>
<dbReference type="Proteomes" id="UP000241587">
    <property type="component" value="Unassembled WGS sequence"/>
</dbReference>
<feature type="compositionally biased region" description="Low complexity" evidence="9">
    <location>
        <begin position="924"/>
        <end position="935"/>
    </location>
</feature>
<feature type="compositionally biased region" description="Low complexity" evidence="9">
    <location>
        <begin position="82"/>
        <end position="91"/>
    </location>
</feature>
<feature type="compositionally biased region" description="Basic residues" evidence="9">
    <location>
        <begin position="71"/>
        <end position="81"/>
    </location>
</feature>
<keyword evidence="6 8" id="KW-0346">Stress response</keyword>
<evidence type="ECO:0000256" key="3">
    <source>
        <dbReference type="ARBA" id="ARBA00007112"/>
    </source>
</evidence>
<evidence type="ECO:0000256" key="9">
    <source>
        <dbReference type="SAM" id="MobiDB-lite"/>
    </source>
</evidence>
<dbReference type="OMA" id="EEDTQYG"/>
<feature type="region of interest" description="Disordered" evidence="9">
    <location>
        <begin position="886"/>
        <end position="986"/>
    </location>
</feature>
<evidence type="ECO:0000313" key="11">
    <source>
        <dbReference type="Proteomes" id="UP000241587"/>
    </source>
</evidence>
<dbReference type="AlphaFoldDB" id="A0A2T4GV65"/>
<organism evidence="10 11">
    <name type="scientific">Fusarium culmorum</name>
    <dbReference type="NCBI Taxonomy" id="5516"/>
    <lineage>
        <taxon>Eukaryota</taxon>
        <taxon>Fungi</taxon>
        <taxon>Dikarya</taxon>
        <taxon>Ascomycota</taxon>
        <taxon>Pezizomycotina</taxon>
        <taxon>Sordariomycetes</taxon>
        <taxon>Hypocreomycetidae</taxon>
        <taxon>Hypocreales</taxon>
        <taxon>Nectriaceae</taxon>
        <taxon>Fusarium</taxon>
    </lineage>
</organism>
<feature type="compositionally biased region" description="Basic and acidic residues" evidence="9">
    <location>
        <begin position="186"/>
        <end position="196"/>
    </location>
</feature>
<evidence type="ECO:0000256" key="4">
    <source>
        <dbReference type="ARBA" id="ARBA00020733"/>
    </source>
</evidence>
<feature type="region of interest" description="Disordered" evidence="9">
    <location>
        <begin position="288"/>
        <end position="346"/>
    </location>
</feature>
<keyword evidence="7 8" id="KW-0175">Coiled coil</keyword>
<name>A0A2T4GV65_FUSCU</name>
<feature type="compositionally biased region" description="Basic residues" evidence="9">
    <location>
        <begin position="149"/>
        <end position="158"/>
    </location>
</feature>
<accession>A0A2T4GV65</accession>
<dbReference type="GO" id="GO:0005737">
    <property type="term" value="C:cytoplasm"/>
    <property type="evidence" value="ECO:0007669"/>
    <property type="project" value="UniProtKB-SubCell"/>
</dbReference>
<feature type="compositionally biased region" description="Basic and acidic residues" evidence="9">
    <location>
        <begin position="410"/>
        <end position="421"/>
    </location>
</feature>
<comment type="subcellular location">
    <subcellularLocation>
        <location evidence="2 8">Cytoplasm</location>
    </subcellularLocation>
</comment>
<comment type="similarity">
    <text evidence="3 8">Belongs to the NST1 family.</text>
</comment>
<gene>
    <name evidence="10" type="ORF">FCULG_00006605</name>
</gene>
<evidence type="ECO:0000256" key="2">
    <source>
        <dbReference type="ARBA" id="ARBA00004496"/>
    </source>
</evidence>
<keyword evidence="11" id="KW-1185">Reference proteome</keyword>
<feature type="compositionally biased region" description="Acidic residues" evidence="9">
    <location>
        <begin position="442"/>
        <end position="469"/>
    </location>
</feature>
<protein>
    <recommendedName>
        <fullName evidence="4 8">Stress response protein NST1</fullName>
    </recommendedName>
</protein>
<evidence type="ECO:0000256" key="5">
    <source>
        <dbReference type="ARBA" id="ARBA00022490"/>
    </source>
</evidence>
<dbReference type="PANTHER" id="PTHR31780:SF10">
    <property type="entry name" value="LD36051P"/>
    <property type="match status" value="1"/>
</dbReference>
<feature type="compositionally biased region" description="Polar residues" evidence="9">
    <location>
        <begin position="471"/>
        <end position="482"/>
    </location>
</feature>
<feature type="compositionally biased region" description="Polar residues" evidence="9">
    <location>
        <begin position="1"/>
        <end position="22"/>
    </location>
</feature>
<dbReference type="InterPro" id="IPR025279">
    <property type="entry name" value="NST1"/>
</dbReference>
<dbReference type="InterPro" id="IPR051195">
    <property type="entry name" value="Fungal_stress_NST1"/>
</dbReference>
<dbReference type="Pfam" id="PF13945">
    <property type="entry name" value="NST1"/>
    <property type="match status" value="1"/>
</dbReference>
<feature type="region of interest" description="Disordered" evidence="9">
    <location>
        <begin position="1"/>
        <end position="196"/>
    </location>
</feature>
<evidence type="ECO:0000256" key="7">
    <source>
        <dbReference type="ARBA" id="ARBA00023054"/>
    </source>
</evidence>
<feature type="compositionally biased region" description="Basic and acidic residues" evidence="9">
    <location>
        <begin position="542"/>
        <end position="713"/>
    </location>
</feature>
<feature type="compositionally biased region" description="Acidic residues" evidence="9">
    <location>
        <begin position="117"/>
        <end position="126"/>
    </location>
</feature>
<proteinExistence type="inferred from homology"/>
<comment type="caution">
    <text evidence="10">The sequence shown here is derived from an EMBL/GenBank/DDBJ whole genome shotgun (WGS) entry which is preliminary data.</text>
</comment>
<feature type="region of interest" description="Disordered" evidence="9">
    <location>
        <begin position="538"/>
        <end position="754"/>
    </location>
</feature>
<dbReference type="PANTHER" id="PTHR31780">
    <property type="entry name" value="STRESS RESPONSE PROTEIN NST1-RELATED"/>
    <property type="match status" value="1"/>
</dbReference>
<reference evidence="10 11" key="1">
    <citation type="submission" date="2018-02" db="EMBL/GenBank/DDBJ databases">
        <title>Fusarium culmorum secondary metabolites in fungal-bacterial-plant interactions.</title>
        <authorList>
            <person name="Schmidt R."/>
        </authorList>
    </citation>
    <scope>NUCLEOTIDE SEQUENCE [LARGE SCALE GENOMIC DNA]</scope>
    <source>
        <strain evidence="10 11">PV</strain>
    </source>
</reference>